<name>A0ABT5KEF4_9BURK</name>
<protein>
    <submittedName>
        <fullName evidence="2">Nuclear transport factor 2 family protein</fullName>
    </submittedName>
</protein>
<accession>A0ABT5KEF4</accession>
<evidence type="ECO:0000256" key="1">
    <source>
        <dbReference type="SAM" id="SignalP"/>
    </source>
</evidence>
<organism evidence="2 3">
    <name type="scientific">Roseateles albus</name>
    <dbReference type="NCBI Taxonomy" id="2987525"/>
    <lineage>
        <taxon>Bacteria</taxon>
        <taxon>Pseudomonadati</taxon>
        <taxon>Pseudomonadota</taxon>
        <taxon>Betaproteobacteria</taxon>
        <taxon>Burkholderiales</taxon>
        <taxon>Sphaerotilaceae</taxon>
        <taxon>Roseateles</taxon>
    </lineage>
</organism>
<dbReference type="Gene3D" id="3.10.450.50">
    <property type="match status" value="1"/>
</dbReference>
<keyword evidence="1" id="KW-0732">Signal</keyword>
<dbReference type="Proteomes" id="UP001221189">
    <property type="component" value="Unassembled WGS sequence"/>
</dbReference>
<dbReference type="RefSeq" id="WP_273600114.1">
    <property type="nucleotide sequence ID" value="NZ_JAQQXT010000005.1"/>
</dbReference>
<comment type="caution">
    <text evidence="2">The sequence shown here is derived from an EMBL/GenBank/DDBJ whole genome shotgun (WGS) entry which is preliminary data.</text>
</comment>
<dbReference type="EMBL" id="JAQQXT010000005">
    <property type="protein sequence ID" value="MDC8771824.1"/>
    <property type="molecule type" value="Genomic_DNA"/>
</dbReference>
<sequence length="197" mass="21791">MQRRHNFLPKLILGLSLLASLTVPTQAAQEPQTAHSPTRPDYQSASAKTKAIAEAYLHTYIQQDWVHLGEMMDEQISFRDPSAKLVFGELGQEGKSRLIGYFKATYPYIETHSFKLERSFFAGEQAVFIGVSDWSFAPPGQPVVRSVIPLVIAIQVKHCLVVEHLEMGDLQPYVDAASLAQKRSQGPGRAAAQAQAN</sequence>
<proteinExistence type="predicted"/>
<evidence type="ECO:0000313" key="2">
    <source>
        <dbReference type="EMBL" id="MDC8771824.1"/>
    </source>
</evidence>
<feature type="signal peptide" evidence="1">
    <location>
        <begin position="1"/>
        <end position="27"/>
    </location>
</feature>
<dbReference type="SUPFAM" id="SSF54427">
    <property type="entry name" value="NTF2-like"/>
    <property type="match status" value="1"/>
</dbReference>
<dbReference type="InterPro" id="IPR032710">
    <property type="entry name" value="NTF2-like_dom_sf"/>
</dbReference>
<keyword evidence="3" id="KW-1185">Reference proteome</keyword>
<gene>
    <name evidence="2" type="ORF">PRZ03_09610</name>
</gene>
<evidence type="ECO:0000313" key="3">
    <source>
        <dbReference type="Proteomes" id="UP001221189"/>
    </source>
</evidence>
<feature type="chain" id="PRO_5046586745" evidence="1">
    <location>
        <begin position="28"/>
        <end position="197"/>
    </location>
</feature>
<reference evidence="2 3" key="1">
    <citation type="submission" date="2022-10" db="EMBL/GenBank/DDBJ databases">
        <title>Paucibacter sp. hw1 Genome sequencing.</title>
        <authorList>
            <person name="Park S."/>
        </authorList>
    </citation>
    <scope>NUCLEOTIDE SEQUENCE [LARGE SCALE GENOMIC DNA]</scope>
    <source>
        <strain evidence="3">hw1</strain>
    </source>
</reference>